<reference evidence="4 5" key="1">
    <citation type="submission" date="2020-08" db="EMBL/GenBank/DDBJ databases">
        <title>Genomic Encyclopedia of Type Strains, Phase IV (KMG-IV): sequencing the most valuable type-strain genomes for metagenomic binning, comparative biology and taxonomic classification.</title>
        <authorList>
            <person name="Goeker M."/>
        </authorList>
    </citation>
    <scope>NUCLEOTIDE SEQUENCE [LARGE SCALE GENOMIC DNA]</scope>
    <source>
        <strain evidence="4 5">DSM 28101</strain>
    </source>
</reference>
<accession>A0A7W6P7H6</accession>
<dbReference type="Pfam" id="PF00294">
    <property type="entry name" value="PfkB"/>
    <property type="match status" value="1"/>
</dbReference>
<keyword evidence="1" id="KW-0808">Transferase</keyword>
<dbReference type="InterPro" id="IPR011611">
    <property type="entry name" value="PfkB_dom"/>
</dbReference>
<dbReference type="PROSITE" id="PS00584">
    <property type="entry name" value="PFKB_KINASES_2"/>
    <property type="match status" value="1"/>
</dbReference>
<dbReference type="Gene3D" id="3.40.1190.20">
    <property type="match status" value="1"/>
</dbReference>
<protein>
    <recommendedName>
        <fullName evidence="3">Carbohydrate kinase PfkB domain-containing protein</fullName>
    </recommendedName>
</protein>
<sequence length="307" mass="31589">MTPGDDERQAVLSVGRIYCDLIFTGLERMPVLGREVFADQLTIAAGGGAFISAAHFVRAGRHAALVGRLGHDSLSSSIEGQLAAGGIDLAFLERADDAGPQVTVAAVLKSERAFLTKRAGPAEPATLEAALSWPKAGHLHIAEYATLAEMPDLVTRAKAEGLTVSLDPSWDDQLIGDPCLLEACRGVDLFLPNIEEARAISGVGEPEAMGARLAEHFPVVAIKAGGEGAYLATSALFCHAPAEPVSVVDTTGAGDAFNAGFVDAWLKGEDLPLCMAAAIRTGSRAVQVAGGAGAPVAEEISASAGRP</sequence>
<gene>
    <name evidence="4" type="ORF">GGR30_000097</name>
</gene>
<dbReference type="InterPro" id="IPR029056">
    <property type="entry name" value="Ribokinase-like"/>
</dbReference>
<name>A0A7W6P7H6_9HYPH</name>
<evidence type="ECO:0000313" key="4">
    <source>
        <dbReference type="EMBL" id="MBB4120202.1"/>
    </source>
</evidence>
<evidence type="ECO:0000313" key="5">
    <source>
        <dbReference type="Proteomes" id="UP000530571"/>
    </source>
</evidence>
<comment type="caution">
    <text evidence="4">The sequence shown here is derived from an EMBL/GenBank/DDBJ whole genome shotgun (WGS) entry which is preliminary data.</text>
</comment>
<organism evidence="4 5">
    <name type="scientific">Martelella radicis</name>
    <dbReference type="NCBI Taxonomy" id="1397476"/>
    <lineage>
        <taxon>Bacteria</taxon>
        <taxon>Pseudomonadati</taxon>
        <taxon>Pseudomonadota</taxon>
        <taxon>Alphaproteobacteria</taxon>
        <taxon>Hyphomicrobiales</taxon>
        <taxon>Aurantimonadaceae</taxon>
        <taxon>Martelella</taxon>
    </lineage>
</organism>
<dbReference type="SUPFAM" id="SSF53613">
    <property type="entry name" value="Ribokinase-like"/>
    <property type="match status" value="1"/>
</dbReference>
<dbReference type="PANTHER" id="PTHR10584:SF166">
    <property type="entry name" value="RIBOKINASE"/>
    <property type="match status" value="1"/>
</dbReference>
<dbReference type="PANTHER" id="PTHR10584">
    <property type="entry name" value="SUGAR KINASE"/>
    <property type="match status" value="1"/>
</dbReference>
<evidence type="ECO:0000256" key="1">
    <source>
        <dbReference type="ARBA" id="ARBA00022679"/>
    </source>
</evidence>
<keyword evidence="5" id="KW-1185">Reference proteome</keyword>
<proteinExistence type="predicted"/>
<dbReference type="Proteomes" id="UP000530571">
    <property type="component" value="Unassembled WGS sequence"/>
</dbReference>
<dbReference type="GO" id="GO:0016301">
    <property type="term" value="F:kinase activity"/>
    <property type="evidence" value="ECO:0007669"/>
    <property type="project" value="UniProtKB-KW"/>
</dbReference>
<evidence type="ECO:0000256" key="2">
    <source>
        <dbReference type="ARBA" id="ARBA00022777"/>
    </source>
</evidence>
<dbReference type="RefSeq" id="WP_183481071.1">
    <property type="nucleotide sequence ID" value="NZ_JACIDZ010000001.1"/>
</dbReference>
<dbReference type="InterPro" id="IPR002173">
    <property type="entry name" value="Carboh/pur_kinase_PfkB_CS"/>
</dbReference>
<keyword evidence="2" id="KW-0418">Kinase</keyword>
<dbReference type="EMBL" id="JACIDZ010000001">
    <property type="protein sequence ID" value="MBB4120202.1"/>
    <property type="molecule type" value="Genomic_DNA"/>
</dbReference>
<feature type="domain" description="Carbohydrate kinase PfkB" evidence="3">
    <location>
        <begin position="11"/>
        <end position="292"/>
    </location>
</feature>
<dbReference type="AlphaFoldDB" id="A0A7W6P7H6"/>
<evidence type="ECO:0000259" key="3">
    <source>
        <dbReference type="Pfam" id="PF00294"/>
    </source>
</evidence>